<dbReference type="AlphaFoldDB" id="A0A0C9Z016"/>
<protein>
    <submittedName>
        <fullName evidence="1">Uncharacterized protein</fullName>
    </submittedName>
</protein>
<name>A0A0C9Z016_9AGAM</name>
<sequence length="78" mass="8692">MLLLVESTLPLLRLRSLSRYVPDKRTSTILACVPSDSLLLSSLVRSLRPRPTPCVMLVYVPMIDPTTIHIIISASSHH</sequence>
<reference evidence="1 2" key="1">
    <citation type="submission" date="2014-04" db="EMBL/GenBank/DDBJ databases">
        <authorList>
            <consortium name="DOE Joint Genome Institute"/>
            <person name="Kuo A."/>
            <person name="Kohler A."/>
            <person name="Costa M.D."/>
            <person name="Nagy L.G."/>
            <person name="Floudas D."/>
            <person name="Copeland A."/>
            <person name="Barry K.W."/>
            <person name="Cichocki N."/>
            <person name="Veneault-Fourrey C."/>
            <person name="LaButti K."/>
            <person name="Lindquist E.A."/>
            <person name="Lipzen A."/>
            <person name="Lundell T."/>
            <person name="Morin E."/>
            <person name="Murat C."/>
            <person name="Sun H."/>
            <person name="Tunlid A."/>
            <person name="Henrissat B."/>
            <person name="Grigoriev I.V."/>
            <person name="Hibbett D.S."/>
            <person name="Martin F."/>
            <person name="Nordberg H.P."/>
            <person name="Cantor M.N."/>
            <person name="Hua S.X."/>
        </authorList>
    </citation>
    <scope>NUCLEOTIDE SEQUENCE [LARGE SCALE GENOMIC DNA]</scope>
    <source>
        <strain evidence="1 2">441</strain>
    </source>
</reference>
<reference evidence="2" key="2">
    <citation type="submission" date="2015-01" db="EMBL/GenBank/DDBJ databases">
        <title>Evolutionary Origins and Diversification of the Mycorrhizal Mutualists.</title>
        <authorList>
            <consortium name="DOE Joint Genome Institute"/>
            <consortium name="Mycorrhizal Genomics Consortium"/>
            <person name="Kohler A."/>
            <person name="Kuo A."/>
            <person name="Nagy L.G."/>
            <person name="Floudas D."/>
            <person name="Copeland A."/>
            <person name="Barry K.W."/>
            <person name="Cichocki N."/>
            <person name="Veneault-Fourrey C."/>
            <person name="LaButti K."/>
            <person name="Lindquist E.A."/>
            <person name="Lipzen A."/>
            <person name="Lundell T."/>
            <person name="Morin E."/>
            <person name="Murat C."/>
            <person name="Riley R."/>
            <person name="Ohm R."/>
            <person name="Sun H."/>
            <person name="Tunlid A."/>
            <person name="Henrissat B."/>
            <person name="Grigoriev I.V."/>
            <person name="Hibbett D.S."/>
            <person name="Martin F."/>
        </authorList>
    </citation>
    <scope>NUCLEOTIDE SEQUENCE [LARGE SCALE GENOMIC DNA]</scope>
    <source>
        <strain evidence="2">441</strain>
    </source>
</reference>
<dbReference type="EMBL" id="KN833782">
    <property type="protein sequence ID" value="KIK19579.1"/>
    <property type="molecule type" value="Genomic_DNA"/>
</dbReference>
<organism evidence="1 2">
    <name type="scientific">Pisolithus microcarpus 441</name>
    <dbReference type="NCBI Taxonomy" id="765257"/>
    <lineage>
        <taxon>Eukaryota</taxon>
        <taxon>Fungi</taxon>
        <taxon>Dikarya</taxon>
        <taxon>Basidiomycota</taxon>
        <taxon>Agaricomycotina</taxon>
        <taxon>Agaricomycetes</taxon>
        <taxon>Agaricomycetidae</taxon>
        <taxon>Boletales</taxon>
        <taxon>Sclerodermatineae</taxon>
        <taxon>Pisolithaceae</taxon>
        <taxon>Pisolithus</taxon>
    </lineage>
</organism>
<dbReference type="HOGENOM" id="CLU_2622929_0_0_1"/>
<proteinExistence type="predicted"/>
<evidence type="ECO:0000313" key="2">
    <source>
        <dbReference type="Proteomes" id="UP000054018"/>
    </source>
</evidence>
<evidence type="ECO:0000313" key="1">
    <source>
        <dbReference type="EMBL" id="KIK19579.1"/>
    </source>
</evidence>
<keyword evidence="2" id="KW-1185">Reference proteome</keyword>
<dbReference type="Proteomes" id="UP000054018">
    <property type="component" value="Unassembled WGS sequence"/>
</dbReference>
<accession>A0A0C9Z016</accession>
<gene>
    <name evidence="1" type="ORF">PISMIDRAFT_683072</name>
</gene>